<gene>
    <name evidence="1" type="ORF">SAMN04488096_102290</name>
</gene>
<evidence type="ECO:0000313" key="1">
    <source>
        <dbReference type="EMBL" id="SHI54056.1"/>
    </source>
</evidence>
<dbReference type="EMBL" id="FQYY01000002">
    <property type="protein sequence ID" value="SHI54056.1"/>
    <property type="molecule type" value="Genomic_DNA"/>
</dbReference>
<protein>
    <submittedName>
        <fullName evidence="1">Uncharacterized protein</fullName>
    </submittedName>
</protein>
<evidence type="ECO:0000313" key="2">
    <source>
        <dbReference type="Proteomes" id="UP000184225"/>
    </source>
</evidence>
<proteinExistence type="predicted"/>
<accession>A0A1M6BZ33</accession>
<reference evidence="1 2" key="1">
    <citation type="submission" date="2016-11" db="EMBL/GenBank/DDBJ databases">
        <authorList>
            <person name="Jaros S."/>
            <person name="Januszkiewicz K."/>
            <person name="Wedrychowicz H."/>
        </authorList>
    </citation>
    <scope>NUCLEOTIDE SEQUENCE [LARGE SCALE GENOMIC DNA]</scope>
    <source>
        <strain evidence="1 2">DSM 21425</strain>
    </source>
</reference>
<keyword evidence="2" id="KW-1185">Reference proteome</keyword>
<dbReference type="Proteomes" id="UP000184225">
    <property type="component" value="Unassembled WGS sequence"/>
</dbReference>
<name>A0A1M6BZ33_9FLAO</name>
<dbReference type="AlphaFoldDB" id="A0A1M6BZ33"/>
<organism evidence="1 2">
    <name type="scientific">Mesonia phycicola</name>
    <dbReference type="NCBI Taxonomy" id="579105"/>
    <lineage>
        <taxon>Bacteria</taxon>
        <taxon>Pseudomonadati</taxon>
        <taxon>Bacteroidota</taxon>
        <taxon>Flavobacteriia</taxon>
        <taxon>Flavobacteriales</taxon>
        <taxon>Flavobacteriaceae</taxon>
        <taxon>Mesonia</taxon>
    </lineage>
</organism>
<sequence length="54" mass="6671">MSYFESIRLKYYNHKYKQLSSFNLIISVRNRLSISNFCKNNVKWKMYLKRVGEM</sequence>